<dbReference type="Proteomes" id="UP000799118">
    <property type="component" value="Unassembled WGS sequence"/>
</dbReference>
<evidence type="ECO:0000313" key="2">
    <source>
        <dbReference type="Proteomes" id="UP000799118"/>
    </source>
</evidence>
<protein>
    <submittedName>
        <fullName evidence="1">Uncharacterized protein</fullName>
    </submittedName>
</protein>
<evidence type="ECO:0000313" key="1">
    <source>
        <dbReference type="EMBL" id="KAE9391060.1"/>
    </source>
</evidence>
<name>A0A6A4H0A8_9AGAR</name>
<sequence length="225" mass="25989">MAVATGCFYEVDLKPGNELLIRLLEPWDVTMHFGYVHHIAETTQAVHCIVLNDTASTERQFHEDYSTIPDDLVKHCRQIWNSAKEAAKTAAETARIEEDLAILRDRGTIPLPPAGSDLLPTKLEESIWQRAQEAEVTEDEIILSDMAFFALPTRYVPITPPIPDLSYNGYMFSGWTNKQFLAYCCKCQKYSYYSLHYKYEEDLDKGRIEDYLLARKLWCDMQEYA</sequence>
<organism evidence="1 2">
    <name type="scientific">Gymnopus androsaceus JB14</name>
    <dbReference type="NCBI Taxonomy" id="1447944"/>
    <lineage>
        <taxon>Eukaryota</taxon>
        <taxon>Fungi</taxon>
        <taxon>Dikarya</taxon>
        <taxon>Basidiomycota</taxon>
        <taxon>Agaricomycotina</taxon>
        <taxon>Agaricomycetes</taxon>
        <taxon>Agaricomycetidae</taxon>
        <taxon>Agaricales</taxon>
        <taxon>Marasmiineae</taxon>
        <taxon>Omphalotaceae</taxon>
        <taxon>Gymnopus</taxon>
    </lineage>
</organism>
<reference evidence="1" key="1">
    <citation type="journal article" date="2019" name="Environ. Microbiol.">
        <title>Fungal ecological strategies reflected in gene transcription - a case study of two litter decomposers.</title>
        <authorList>
            <person name="Barbi F."/>
            <person name="Kohler A."/>
            <person name="Barry K."/>
            <person name="Baskaran P."/>
            <person name="Daum C."/>
            <person name="Fauchery L."/>
            <person name="Ihrmark K."/>
            <person name="Kuo A."/>
            <person name="LaButti K."/>
            <person name="Lipzen A."/>
            <person name="Morin E."/>
            <person name="Grigoriev I.V."/>
            <person name="Henrissat B."/>
            <person name="Lindahl B."/>
            <person name="Martin F."/>
        </authorList>
    </citation>
    <scope>NUCLEOTIDE SEQUENCE</scope>
    <source>
        <strain evidence="1">JB14</strain>
    </source>
</reference>
<dbReference type="AlphaFoldDB" id="A0A6A4H0A8"/>
<accession>A0A6A4H0A8</accession>
<keyword evidence="2" id="KW-1185">Reference proteome</keyword>
<dbReference type="EMBL" id="ML769637">
    <property type="protein sequence ID" value="KAE9391060.1"/>
    <property type="molecule type" value="Genomic_DNA"/>
</dbReference>
<proteinExistence type="predicted"/>
<gene>
    <name evidence="1" type="ORF">BT96DRAFT_1001689</name>
</gene>